<accession>A0ABD3KSV7</accession>
<dbReference type="PANTHER" id="PTHR35549:SF3">
    <property type="entry name" value="E3 UBIQUITIN-PROTEIN LIGASE LIN"/>
    <property type="match status" value="1"/>
</dbReference>
<reference evidence="4 5" key="1">
    <citation type="submission" date="2024-11" db="EMBL/GenBank/DDBJ databases">
        <title>Chromosome-level genome assembly of Eucalyptus globulus Labill. provides insights into its genome evolution.</title>
        <authorList>
            <person name="Li X."/>
        </authorList>
    </citation>
    <scope>NUCLEOTIDE SEQUENCE [LARGE SCALE GENOMIC DNA]</scope>
    <source>
        <strain evidence="4">CL2024</strain>
        <tissue evidence="4">Fresh tender leaves</tissue>
    </source>
</reference>
<proteinExistence type="predicted"/>
<protein>
    <recommendedName>
        <fullName evidence="6">E3 ubiquitin-protein ligase LIN</fullName>
    </recommendedName>
</protein>
<feature type="domain" description="Putative E3 ubiquitin-protein ligase LIN ARM repeats" evidence="3">
    <location>
        <begin position="475"/>
        <end position="635"/>
    </location>
</feature>
<evidence type="ECO:0000313" key="4">
    <source>
        <dbReference type="EMBL" id="KAL3742473.1"/>
    </source>
</evidence>
<evidence type="ECO:0000259" key="3">
    <source>
        <dbReference type="Pfam" id="PF23654"/>
    </source>
</evidence>
<feature type="domain" description="Putative E3 ubiquitin-protein ligase LIN N-terminal" evidence="1">
    <location>
        <begin position="100"/>
        <end position="326"/>
    </location>
</feature>
<dbReference type="Proteomes" id="UP001634007">
    <property type="component" value="Unassembled WGS sequence"/>
</dbReference>
<keyword evidence="5" id="KW-1185">Reference proteome</keyword>
<dbReference type="AlphaFoldDB" id="A0ABD3KSV7"/>
<dbReference type="InterPro" id="IPR056514">
    <property type="entry name" value="ARM_LIN_2nd"/>
</dbReference>
<gene>
    <name evidence="4" type="ORF">ACJRO7_017880</name>
</gene>
<dbReference type="InterPro" id="IPR055566">
    <property type="entry name" value="ARM_LIN"/>
</dbReference>
<dbReference type="InterPro" id="IPR056512">
    <property type="entry name" value="LIN_N"/>
</dbReference>
<comment type="caution">
    <text evidence="4">The sequence shown here is derived from an EMBL/GenBank/DDBJ whole genome shotgun (WGS) entry which is preliminary data.</text>
</comment>
<sequence length="1011" mass="113603">MASLQELLAEEGFEDGQLSSTTPVKFLDMTQDDEPKQLPGYFCRGRKSLEFAEQKPVRCNRRRNSSLALVSERAASMSERLDANKSLESEIRDEPAIDTVAIKAVISILSGYAGRYVKDESFRISIREKCGSCLARKKRNANDEILKSMEMGIDSIEKLVDDPGIKRKERRMKSLRNSIGLLNVVASLNSKKMKNGSTCGIPNSYLSACAQLYLSISYKLEKNDRISARHLLQVFCDSPFLARTYLLPDLWEHLFLPHLLHLRVWYTREVEFLSSSDDVEDERKLKCLSKLYNDQLDMGTARFALYYKQWLKVGVEAPSVPDVPLPLKQSHEFSRNVKPQRTHSHRLTRRQSLDSYTTHSSISGNLYQAVFGCQLDRRSMDLECGSRKFGSVDEGNLCSSEENCSSTRIIHDETLRISSRNYCENQKVDLWPKTQKPNYFSLLNCQSVPIQCLVSGNGISSNSQNIPEEIDFDVSDDLGKAISSLCCSNILSECETAIHVITKAWLSSHGGHTIEASVSKAPVIEGMLKVSFASQDDKVLELVISLITEIVVRNGKISQIVLSSDPQLKIFIRLLKRSSVFLKAAILLYHLKPKAKQMISPEWVLLILRVLEFGDQLQTLFTVCCAPRVAAFYILNQLVFGFDEDKNLENARYMVSLGGLNLLIKRIDVGEFQERTNAAVLTSCCIQADGTCRNYVAENINKASLLELIVLEYQKKSTHALNLLIEFLCLSRRSEINKFLCGVKSRWGGLNAMQVLLIYLQRASLEKRPLFAIILLQLDLLGDCGMCSLYREEALEAIIAALDCQLVSENIQEQVARSLLMLGGHFLSTGEPVTEQWLLQKLGFPEDPDMALHSENTVLGTTTPRDDEEEETENWLRKTALVLLRNGRFLTALSVAIENGIPVLVRAGIVTVSWLSRFLHLVEDGDLQLDACSILMPQMLKSLNFDRALEERVLASSSLLNLIKSSGRLSTLSVLNEELMSLLCNLSQVTWTADELLCFISTHSVSPCLRA</sequence>
<dbReference type="Pfam" id="PF23568">
    <property type="entry name" value="ARM_LIN"/>
    <property type="match status" value="1"/>
</dbReference>
<name>A0ABD3KSV7_EUCGL</name>
<evidence type="ECO:0000313" key="5">
    <source>
        <dbReference type="Proteomes" id="UP001634007"/>
    </source>
</evidence>
<dbReference type="EMBL" id="JBJKBG010000004">
    <property type="protein sequence ID" value="KAL3742473.1"/>
    <property type="molecule type" value="Genomic_DNA"/>
</dbReference>
<evidence type="ECO:0000259" key="2">
    <source>
        <dbReference type="Pfam" id="PF23628"/>
    </source>
</evidence>
<dbReference type="Pfam" id="PF23654">
    <property type="entry name" value="ARM_LIN_2nd"/>
    <property type="match status" value="1"/>
</dbReference>
<dbReference type="PANTHER" id="PTHR35549">
    <property type="entry name" value="OS04G0584500 PROTEIN"/>
    <property type="match status" value="1"/>
</dbReference>
<feature type="domain" description="Putative E3 ubiquitin-protein ligase LIN ARM-like" evidence="2">
    <location>
        <begin position="637"/>
        <end position="1001"/>
    </location>
</feature>
<evidence type="ECO:0008006" key="6">
    <source>
        <dbReference type="Google" id="ProtNLM"/>
    </source>
</evidence>
<organism evidence="4 5">
    <name type="scientific">Eucalyptus globulus</name>
    <name type="common">Tasmanian blue gum</name>
    <dbReference type="NCBI Taxonomy" id="34317"/>
    <lineage>
        <taxon>Eukaryota</taxon>
        <taxon>Viridiplantae</taxon>
        <taxon>Streptophyta</taxon>
        <taxon>Embryophyta</taxon>
        <taxon>Tracheophyta</taxon>
        <taxon>Spermatophyta</taxon>
        <taxon>Magnoliopsida</taxon>
        <taxon>eudicotyledons</taxon>
        <taxon>Gunneridae</taxon>
        <taxon>Pentapetalae</taxon>
        <taxon>rosids</taxon>
        <taxon>malvids</taxon>
        <taxon>Myrtales</taxon>
        <taxon>Myrtaceae</taxon>
        <taxon>Myrtoideae</taxon>
        <taxon>Eucalypteae</taxon>
        <taxon>Eucalyptus</taxon>
    </lineage>
</organism>
<dbReference type="Pfam" id="PF23628">
    <property type="entry name" value="ARM_LIN_C"/>
    <property type="match status" value="1"/>
</dbReference>
<evidence type="ECO:0000259" key="1">
    <source>
        <dbReference type="Pfam" id="PF23568"/>
    </source>
</evidence>